<accession>A0A6C0LPX6</accession>
<dbReference type="AlphaFoldDB" id="A0A6C0LPX6"/>
<reference evidence="2" key="1">
    <citation type="journal article" date="2020" name="Nature">
        <title>Giant virus diversity and host interactions through global metagenomics.</title>
        <authorList>
            <person name="Schulz F."/>
            <person name="Roux S."/>
            <person name="Paez-Espino D."/>
            <person name="Jungbluth S."/>
            <person name="Walsh D.A."/>
            <person name="Denef V.J."/>
            <person name="McMahon K.D."/>
            <person name="Konstantinidis K.T."/>
            <person name="Eloe-Fadrosh E.A."/>
            <person name="Kyrpides N.C."/>
            <person name="Woyke T."/>
        </authorList>
    </citation>
    <scope>NUCLEOTIDE SEQUENCE</scope>
    <source>
        <strain evidence="2">GVMAG-M-3300027963-41</strain>
    </source>
</reference>
<sequence length="454" mass="47668">MEGLDELLSFPSGFEQMGGTIDGSFNIFTRDDIKTKSGDKTVDIHTTPIIMTEKMPSGGKTVGDISSFIGTTGLANTDILALNGEAVRKILTNPNDNGKGINEHLFLLTTGQRYQNVSDLVERQVAFLCIFHHLFFLGKLAKYPNFPMFTDSFSDKFNAVQAQLQEVNKIVIGANRPSTVAGENANIKTTAQLDDVSTTFGSQGEPTSTEVFGVPSQDLIKFWTELTNGISFESNITLSDMIEVLKKSPKEIYPWFTNSITEPPAAAPTPAAAPAAGTTEVPTPTGAAAGVAMAPAVGTTPAPESVASTVSTAPEKIVESGTTLPAAEEHIQAMFRASGRAHAAPPPPPTPPQPQQSAAEKIAAATGRPTRRAAESAKRLSAAVAADEHPRITAAAASVETPINANKKPTLEELKAANAAESAEANKKAKLSAAASSANETTSTNGIPNEEQKA</sequence>
<organism evidence="2">
    <name type="scientific">viral metagenome</name>
    <dbReference type="NCBI Taxonomy" id="1070528"/>
    <lineage>
        <taxon>unclassified sequences</taxon>
        <taxon>metagenomes</taxon>
        <taxon>organismal metagenomes</taxon>
    </lineage>
</organism>
<evidence type="ECO:0000256" key="1">
    <source>
        <dbReference type="SAM" id="MobiDB-lite"/>
    </source>
</evidence>
<evidence type="ECO:0000313" key="2">
    <source>
        <dbReference type="EMBL" id="QHU31801.1"/>
    </source>
</evidence>
<feature type="compositionally biased region" description="Pro residues" evidence="1">
    <location>
        <begin position="344"/>
        <end position="354"/>
    </location>
</feature>
<proteinExistence type="predicted"/>
<feature type="compositionally biased region" description="Low complexity" evidence="1">
    <location>
        <begin position="431"/>
        <end position="445"/>
    </location>
</feature>
<name>A0A6C0LPX6_9ZZZZ</name>
<protein>
    <submittedName>
        <fullName evidence="2">Uncharacterized protein</fullName>
    </submittedName>
</protein>
<dbReference type="EMBL" id="MN740533">
    <property type="protein sequence ID" value="QHU31801.1"/>
    <property type="molecule type" value="Genomic_DNA"/>
</dbReference>
<feature type="region of interest" description="Disordered" evidence="1">
    <location>
        <begin position="424"/>
        <end position="454"/>
    </location>
</feature>
<feature type="region of interest" description="Disordered" evidence="1">
    <location>
        <begin position="338"/>
        <end position="370"/>
    </location>
</feature>